<proteinExistence type="predicted"/>
<organism evidence="1 2">
    <name type="scientific">Candida oxycetoniae</name>
    <dbReference type="NCBI Taxonomy" id="497107"/>
    <lineage>
        <taxon>Eukaryota</taxon>
        <taxon>Fungi</taxon>
        <taxon>Dikarya</taxon>
        <taxon>Ascomycota</taxon>
        <taxon>Saccharomycotina</taxon>
        <taxon>Pichiomycetes</taxon>
        <taxon>Debaryomycetaceae</taxon>
        <taxon>Candida/Lodderomyces clade</taxon>
        <taxon>Candida</taxon>
    </lineage>
</organism>
<dbReference type="InterPro" id="IPR018854">
    <property type="entry name" value="Psome_chaperone_3/4"/>
</dbReference>
<gene>
    <name evidence="1" type="ORF">KGF56_004748</name>
</gene>
<evidence type="ECO:0000313" key="2">
    <source>
        <dbReference type="Proteomes" id="UP001202479"/>
    </source>
</evidence>
<dbReference type="Proteomes" id="UP001202479">
    <property type="component" value="Unassembled WGS sequence"/>
</dbReference>
<dbReference type="GeneID" id="73382361"/>
<dbReference type="EMBL" id="JAHUZD010000146">
    <property type="protein sequence ID" value="KAI3402451.1"/>
    <property type="molecule type" value="Genomic_DNA"/>
</dbReference>
<evidence type="ECO:0000313" key="1">
    <source>
        <dbReference type="EMBL" id="KAI3402451.1"/>
    </source>
</evidence>
<sequence length="150" mass="17069">MRSGSLQFDKTQTATFPNSKSNEQFFFHLLEFQNKLVLNISVDGVLDTTFKLPISTKRTINYESMMDLNENDDSIENEYDFQIEPQLLIGDHANMKIAIIAGQVAKLISTQKPKETILSIGTRWLGKGDQVEENDLAKLTFILENVKKLL</sequence>
<accession>A0AAI9WW00</accession>
<dbReference type="Pfam" id="PF10448">
    <property type="entry name" value="POC3_POC4"/>
    <property type="match status" value="1"/>
</dbReference>
<name>A0AAI9WW00_9ASCO</name>
<dbReference type="RefSeq" id="XP_049178200.1">
    <property type="nucleotide sequence ID" value="XM_049326218.1"/>
</dbReference>
<protein>
    <recommendedName>
        <fullName evidence="3">Proteasome chaperone 3</fullName>
    </recommendedName>
</protein>
<dbReference type="InterPro" id="IPR053720">
    <property type="entry name" value="Psm_Assembly_Chaperone"/>
</dbReference>
<dbReference type="AlphaFoldDB" id="A0AAI9WW00"/>
<evidence type="ECO:0008006" key="3">
    <source>
        <dbReference type="Google" id="ProtNLM"/>
    </source>
</evidence>
<keyword evidence="2" id="KW-1185">Reference proteome</keyword>
<comment type="caution">
    <text evidence="1">The sequence shown here is derived from an EMBL/GenBank/DDBJ whole genome shotgun (WGS) entry which is preliminary data.</text>
</comment>
<dbReference type="Gene3D" id="3.30.230.90">
    <property type="match status" value="1"/>
</dbReference>
<reference evidence="1" key="1">
    <citation type="journal article" date="2022" name="DNA Res.">
        <title>Genome analysis of five recently described species of the CUG-Ser clade uncovers Candida theae as a new hybrid lineage with pathogenic potential in the Candida parapsilosis species complex.</title>
        <authorList>
            <person name="Mixao V."/>
            <person name="Del Olmo V."/>
            <person name="Hegedusova E."/>
            <person name="Saus E."/>
            <person name="Pryszcz L."/>
            <person name="Cillingova A."/>
            <person name="Nosek J."/>
            <person name="Gabaldon T."/>
        </authorList>
    </citation>
    <scope>NUCLEOTIDE SEQUENCE</scope>
    <source>
        <strain evidence="1">CBS 10844</strain>
    </source>
</reference>